<name>A0A1G2HV69_9BACT</name>
<feature type="transmembrane region" description="Helical" evidence="1">
    <location>
        <begin position="62"/>
        <end position="84"/>
    </location>
</feature>
<evidence type="ECO:0000256" key="1">
    <source>
        <dbReference type="SAM" id="Phobius"/>
    </source>
</evidence>
<comment type="caution">
    <text evidence="2">The sequence shown here is derived from an EMBL/GenBank/DDBJ whole genome shotgun (WGS) entry which is preliminary data.</text>
</comment>
<keyword evidence="1" id="KW-0812">Transmembrane</keyword>
<organism evidence="2 3">
    <name type="scientific">Candidatus Staskawiczbacteria bacterium RIFCSPHIGHO2_02_FULL_34_10</name>
    <dbReference type="NCBI Taxonomy" id="1802205"/>
    <lineage>
        <taxon>Bacteria</taxon>
        <taxon>Candidatus Staskawicziibacteriota</taxon>
    </lineage>
</organism>
<feature type="transmembrane region" description="Helical" evidence="1">
    <location>
        <begin position="6"/>
        <end position="26"/>
    </location>
</feature>
<protein>
    <recommendedName>
        <fullName evidence="4">EamA domain-containing protein</fullName>
    </recommendedName>
</protein>
<keyword evidence="1" id="KW-1133">Transmembrane helix</keyword>
<sequence>MSFLIGFLYIIFVSIVTVIGDILLKIAGNSDQRTSIKYFIYGMLLYLITGVGWFFALKFFKLSSIGVIYGITTVIFLVIIGVLFFQEKLNIMETIAVVMGIISILLLMRFG</sequence>
<dbReference type="Proteomes" id="UP000178380">
    <property type="component" value="Unassembled WGS sequence"/>
</dbReference>
<reference evidence="2 3" key="1">
    <citation type="journal article" date="2016" name="Nat. Commun.">
        <title>Thousands of microbial genomes shed light on interconnected biogeochemical processes in an aquifer system.</title>
        <authorList>
            <person name="Anantharaman K."/>
            <person name="Brown C.T."/>
            <person name="Hug L.A."/>
            <person name="Sharon I."/>
            <person name="Castelle C.J."/>
            <person name="Probst A.J."/>
            <person name="Thomas B.C."/>
            <person name="Singh A."/>
            <person name="Wilkins M.J."/>
            <person name="Karaoz U."/>
            <person name="Brodie E.L."/>
            <person name="Williams K.H."/>
            <person name="Hubbard S.S."/>
            <person name="Banfield J.F."/>
        </authorList>
    </citation>
    <scope>NUCLEOTIDE SEQUENCE [LARGE SCALE GENOMIC DNA]</scope>
</reference>
<accession>A0A1G2HV69</accession>
<dbReference type="Gene3D" id="1.10.3730.20">
    <property type="match status" value="1"/>
</dbReference>
<proteinExistence type="predicted"/>
<dbReference type="STRING" id="1802205.A3C58_00650"/>
<dbReference type="InterPro" id="IPR037185">
    <property type="entry name" value="EmrE-like"/>
</dbReference>
<evidence type="ECO:0000313" key="3">
    <source>
        <dbReference type="Proteomes" id="UP000178380"/>
    </source>
</evidence>
<dbReference type="EMBL" id="MHOR01000034">
    <property type="protein sequence ID" value="OGZ66131.1"/>
    <property type="molecule type" value="Genomic_DNA"/>
</dbReference>
<gene>
    <name evidence="2" type="ORF">A3C58_00650</name>
</gene>
<evidence type="ECO:0000313" key="2">
    <source>
        <dbReference type="EMBL" id="OGZ66131.1"/>
    </source>
</evidence>
<feature type="transmembrane region" description="Helical" evidence="1">
    <location>
        <begin position="91"/>
        <end position="110"/>
    </location>
</feature>
<dbReference type="SUPFAM" id="SSF103481">
    <property type="entry name" value="Multidrug resistance efflux transporter EmrE"/>
    <property type="match status" value="1"/>
</dbReference>
<keyword evidence="1" id="KW-0472">Membrane</keyword>
<feature type="transmembrane region" description="Helical" evidence="1">
    <location>
        <begin position="38"/>
        <end position="56"/>
    </location>
</feature>
<evidence type="ECO:0008006" key="4">
    <source>
        <dbReference type="Google" id="ProtNLM"/>
    </source>
</evidence>
<dbReference type="AlphaFoldDB" id="A0A1G2HV69"/>